<dbReference type="Gene3D" id="3.40.50.300">
    <property type="entry name" value="P-loop containing nucleotide triphosphate hydrolases"/>
    <property type="match status" value="1"/>
</dbReference>
<protein>
    <submittedName>
        <fullName evidence="7">ABC transporter ATP-binding protein</fullName>
    </submittedName>
</protein>
<dbReference type="PANTHER" id="PTHR42711">
    <property type="entry name" value="ABC TRANSPORTER ATP-BINDING PROTEIN"/>
    <property type="match status" value="1"/>
</dbReference>
<dbReference type="InterPro" id="IPR003439">
    <property type="entry name" value="ABC_transporter-like_ATP-bd"/>
</dbReference>
<dbReference type="PROSITE" id="PS50893">
    <property type="entry name" value="ABC_TRANSPORTER_2"/>
    <property type="match status" value="1"/>
</dbReference>
<feature type="domain" description="ABC transporter" evidence="6">
    <location>
        <begin position="6"/>
        <end position="217"/>
    </location>
</feature>
<comment type="similarity">
    <text evidence="1">Belongs to the ABC transporter superfamily.</text>
</comment>
<keyword evidence="5 7" id="KW-0067">ATP-binding</keyword>
<dbReference type="InterPro" id="IPR003593">
    <property type="entry name" value="AAA+_ATPase"/>
</dbReference>
<sequence>MNNPVIVVENVSKSFGGRCVLENISFQVGEGEILGLFGPNGGGKSVLLRLLATLEKPDSGKIMIKGFDVFEKGHQILKTIYFLSDSVNFGNEYTVTDIMEFLISAYQVEKHQRPAWKEVVLEKSGLLDYRDCQIKGLSTGYRQRLRLAPIYLPHFKIFLLDEPFKDLDDWRKKALILHIREMAREGKTILIATHFIEELKSLAHRILMVKDGKLENL</sequence>
<dbReference type="EMBL" id="JACQWF010000171">
    <property type="protein sequence ID" value="MBI4595488.1"/>
    <property type="molecule type" value="Genomic_DNA"/>
</dbReference>
<name>A0A933GKF6_UNCTE</name>
<evidence type="ECO:0000256" key="2">
    <source>
        <dbReference type="ARBA" id="ARBA00022448"/>
    </source>
</evidence>
<evidence type="ECO:0000256" key="4">
    <source>
        <dbReference type="ARBA" id="ARBA00022741"/>
    </source>
</evidence>
<dbReference type="AlphaFoldDB" id="A0A933GKF6"/>
<keyword evidence="2" id="KW-0813">Transport</keyword>
<dbReference type="InterPro" id="IPR050763">
    <property type="entry name" value="ABC_transporter_ATP-binding"/>
</dbReference>
<comment type="caution">
    <text evidence="7">The sequence shown here is derived from an EMBL/GenBank/DDBJ whole genome shotgun (WGS) entry which is preliminary data.</text>
</comment>
<reference evidence="7" key="1">
    <citation type="submission" date="2020-07" db="EMBL/GenBank/DDBJ databases">
        <title>Huge and variable diversity of episymbiotic CPR bacteria and DPANN archaea in groundwater ecosystems.</title>
        <authorList>
            <person name="He C.Y."/>
            <person name="Keren R."/>
            <person name="Whittaker M."/>
            <person name="Farag I.F."/>
            <person name="Doudna J."/>
            <person name="Cate J.H.D."/>
            <person name="Banfield J.F."/>
        </authorList>
    </citation>
    <scope>NUCLEOTIDE SEQUENCE</scope>
    <source>
        <strain evidence="7">NC_groundwater_1482_Ag_S-0.65um_47_24</strain>
    </source>
</reference>
<dbReference type="SMART" id="SM00382">
    <property type="entry name" value="AAA"/>
    <property type="match status" value="1"/>
</dbReference>
<dbReference type="SUPFAM" id="SSF52540">
    <property type="entry name" value="P-loop containing nucleoside triphosphate hydrolases"/>
    <property type="match status" value="1"/>
</dbReference>
<keyword evidence="4" id="KW-0547">Nucleotide-binding</keyword>
<keyword evidence="3" id="KW-0536">Nodulation</keyword>
<dbReference type="Proteomes" id="UP000772181">
    <property type="component" value="Unassembled WGS sequence"/>
</dbReference>
<dbReference type="GO" id="GO:0016887">
    <property type="term" value="F:ATP hydrolysis activity"/>
    <property type="evidence" value="ECO:0007669"/>
    <property type="project" value="InterPro"/>
</dbReference>
<evidence type="ECO:0000313" key="7">
    <source>
        <dbReference type="EMBL" id="MBI4595488.1"/>
    </source>
</evidence>
<evidence type="ECO:0000256" key="1">
    <source>
        <dbReference type="ARBA" id="ARBA00005417"/>
    </source>
</evidence>
<dbReference type="CDD" id="cd03230">
    <property type="entry name" value="ABC_DR_subfamily_A"/>
    <property type="match status" value="1"/>
</dbReference>
<dbReference type="GO" id="GO:0005524">
    <property type="term" value="F:ATP binding"/>
    <property type="evidence" value="ECO:0007669"/>
    <property type="project" value="UniProtKB-KW"/>
</dbReference>
<dbReference type="PANTHER" id="PTHR42711:SF5">
    <property type="entry name" value="ABC TRANSPORTER ATP-BINDING PROTEIN NATA"/>
    <property type="match status" value="1"/>
</dbReference>
<dbReference type="Pfam" id="PF00005">
    <property type="entry name" value="ABC_tran"/>
    <property type="match status" value="1"/>
</dbReference>
<evidence type="ECO:0000259" key="6">
    <source>
        <dbReference type="PROSITE" id="PS50893"/>
    </source>
</evidence>
<evidence type="ECO:0000256" key="5">
    <source>
        <dbReference type="ARBA" id="ARBA00022840"/>
    </source>
</evidence>
<evidence type="ECO:0000313" key="8">
    <source>
        <dbReference type="Proteomes" id="UP000772181"/>
    </source>
</evidence>
<gene>
    <name evidence="7" type="ORF">HY730_03815</name>
</gene>
<dbReference type="InterPro" id="IPR027417">
    <property type="entry name" value="P-loop_NTPase"/>
</dbReference>
<organism evidence="7 8">
    <name type="scientific">Tectimicrobiota bacterium</name>
    <dbReference type="NCBI Taxonomy" id="2528274"/>
    <lineage>
        <taxon>Bacteria</taxon>
        <taxon>Pseudomonadati</taxon>
        <taxon>Nitrospinota/Tectimicrobiota group</taxon>
        <taxon>Candidatus Tectimicrobiota</taxon>
    </lineage>
</organism>
<accession>A0A933GKF6</accession>
<proteinExistence type="inferred from homology"/>
<evidence type="ECO:0000256" key="3">
    <source>
        <dbReference type="ARBA" id="ARBA00022458"/>
    </source>
</evidence>